<comment type="caution">
    <text evidence="1">The sequence shown here is derived from an EMBL/GenBank/DDBJ whole genome shotgun (WGS) entry which is preliminary data.</text>
</comment>
<protein>
    <submittedName>
        <fullName evidence="1">Uncharacterized protein</fullName>
    </submittedName>
</protein>
<evidence type="ECO:0000313" key="1">
    <source>
        <dbReference type="EMBL" id="KAG8655389.1"/>
    </source>
</evidence>
<evidence type="ECO:0000313" key="2">
    <source>
        <dbReference type="Proteomes" id="UP000091857"/>
    </source>
</evidence>
<sequence>MTSICPPDKDAWPELVGVDGDFVVATIEKENKDVNAILVMLDDFVIMNFNCNRVWVIVDKNNIVFFSVIR</sequence>
<dbReference type="EMBL" id="CM004390">
    <property type="protein sequence ID" value="KAG8655389.1"/>
    <property type="molecule type" value="Genomic_DNA"/>
</dbReference>
<accession>A0ACB7HTV0</accession>
<keyword evidence="2" id="KW-1185">Reference proteome</keyword>
<name>A0ACB7HTV0_MANES</name>
<organism evidence="1 2">
    <name type="scientific">Manihot esculenta</name>
    <name type="common">Cassava</name>
    <name type="synonym">Jatropha manihot</name>
    <dbReference type="NCBI Taxonomy" id="3983"/>
    <lineage>
        <taxon>Eukaryota</taxon>
        <taxon>Viridiplantae</taxon>
        <taxon>Streptophyta</taxon>
        <taxon>Embryophyta</taxon>
        <taxon>Tracheophyta</taxon>
        <taxon>Spermatophyta</taxon>
        <taxon>Magnoliopsida</taxon>
        <taxon>eudicotyledons</taxon>
        <taxon>Gunneridae</taxon>
        <taxon>Pentapetalae</taxon>
        <taxon>rosids</taxon>
        <taxon>fabids</taxon>
        <taxon>Malpighiales</taxon>
        <taxon>Euphorbiaceae</taxon>
        <taxon>Crotonoideae</taxon>
        <taxon>Manihoteae</taxon>
        <taxon>Manihot</taxon>
    </lineage>
</organism>
<gene>
    <name evidence="1" type="ORF">MANES_04G036766v8</name>
</gene>
<dbReference type="Proteomes" id="UP000091857">
    <property type="component" value="Chromosome 4"/>
</dbReference>
<proteinExistence type="predicted"/>
<reference evidence="2" key="1">
    <citation type="journal article" date="2016" name="Nat. Biotechnol.">
        <title>Sequencing wild and cultivated cassava and related species reveals extensive interspecific hybridization and genetic diversity.</title>
        <authorList>
            <person name="Bredeson J.V."/>
            <person name="Lyons J.B."/>
            <person name="Prochnik S.E."/>
            <person name="Wu G.A."/>
            <person name="Ha C.M."/>
            <person name="Edsinger-Gonzales E."/>
            <person name="Grimwood J."/>
            <person name="Schmutz J."/>
            <person name="Rabbi I.Y."/>
            <person name="Egesi C."/>
            <person name="Nauluvula P."/>
            <person name="Lebot V."/>
            <person name="Ndunguru J."/>
            <person name="Mkamilo G."/>
            <person name="Bart R.S."/>
            <person name="Setter T.L."/>
            <person name="Gleadow R.M."/>
            <person name="Kulakow P."/>
            <person name="Ferguson M.E."/>
            <person name="Rounsley S."/>
            <person name="Rokhsar D.S."/>
        </authorList>
    </citation>
    <scope>NUCLEOTIDE SEQUENCE [LARGE SCALE GENOMIC DNA]</scope>
    <source>
        <strain evidence="2">cv. AM560-2</strain>
    </source>
</reference>